<comment type="similarity">
    <text evidence="1">Belongs to the ComF/GntX family.</text>
</comment>
<proteinExistence type="inferred from homology"/>
<evidence type="ECO:0000313" key="2">
    <source>
        <dbReference type="EMBL" id="OAJ68913.1"/>
    </source>
</evidence>
<organism evidence="2 3">
    <name type="scientific">Gluconobacter cerinus</name>
    <dbReference type="NCBI Taxonomy" id="38307"/>
    <lineage>
        <taxon>Bacteria</taxon>
        <taxon>Pseudomonadati</taxon>
        <taxon>Pseudomonadota</taxon>
        <taxon>Alphaproteobacteria</taxon>
        <taxon>Acetobacterales</taxon>
        <taxon>Acetobacteraceae</taxon>
        <taxon>Gluconobacter</taxon>
    </lineage>
</organism>
<dbReference type="OrthoDB" id="9779910at2"/>
<dbReference type="PANTHER" id="PTHR47505">
    <property type="entry name" value="DNA UTILIZATION PROTEIN YHGH"/>
    <property type="match status" value="1"/>
</dbReference>
<dbReference type="AlphaFoldDB" id="A0A1B6VNY5"/>
<dbReference type="InterPro" id="IPR000836">
    <property type="entry name" value="PRTase_dom"/>
</dbReference>
<gene>
    <name evidence="2" type="ORF">A0123_00481</name>
</gene>
<evidence type="ECO:0000313" key="3">
    <source>
        <dbReference type="Proteomes" id="UP000077786"/>
    </source>
</evidence>
<accession>A0A1B6VNY5</accession>
<comment type="caution">
    <text evidence="2">The sequence shown here is derived from an EMBL/GenBank/DDBJ whole genome shotgun (WGS) entry which is preliminary data.</text>
</comment>
<dbReference type="InterPro" id="IPR051910">
    <property type="entry name" value="ComF/GntX_DNA_util-trans"/>
</dbReference>
<dbReference type="EMBL" id="LUTU01000004">
    <property type="protein sequence ID" value="OAJ68913.1"/>
    <property type="molecule type" value="Genomic_DNA"/>
</dbReference>
<dbReference type="SUPFAM" id="SSF53271">
    <property type="entry name" value="PRTase-like"/>
    <property type="match status" value="1"/>
</dbReference>
<protein>
    <submittedName>
        <fullName evidence="2">Competence protein ComF</fullName>
    </submittedName>
</protein>
<dbReference type="PATRIC" id="fig|38307.3.peg.496"/>
<dbReference type="InterPro" id="IPR029057">
    <property type="entry name" value="PRTase-like"/>
</dbReference>
<dbReference type="PANTHER" id="PTHR47505:SF1">
    <property type="entry name" value="DNA UTILIZATION PROTEIN YHGH"/>
    <property type="match status" value="1"/>
</dbReference>
<sequence>MTNGAFCSDCFAEAKRIIFPCCEKCGVSLPGEAFGGTQKTCVSCQLCPPAWRSARAAFEYDDWSRRLILPMKYADRTENAHILVQEMSRAGSVLLDQATVLIPVPMHRTKLWRRRYNQAALLAQGLSRRKGITLLADGLTRRQATRPLARLSAKERQMEIADTIIVRAGREKRIEGQAVLLVDDVLTTGATASVCTGALLKAGALSVDILVAARTCKGDEQDVPYPEE</sequence>
<reference evidence="2 3" key="1">
    <citation type="submission" date="2016-03" db="EMBL/GenBank/DDBJ databases">
        <title>Draft genome sequence of Gluconobacter cerinus strain CECT 9110.</title>
        <authorList>
            <person name="Sainz F."/>
            <person name="Mas A."/>
            <person name="Torija M.J."/>
        </authorList>
    </citation>
    <scope>NUCLEOTIDE SEQUENCE [LARGE SCALE GENOMIC DNA]</scope>
    <source>
        <strain evidence="2 3">CECT 9110</strain>
    </source>
</reference>
<dbReference type="Gene3D" id="3.40.50.2020">
    <property type="match status" value="1"/>
</dbReference>
<dbReference type="CDD" id="cd06223">
    <property type="entry name" value="PRTases_typeI"/>
    <property type="match status" value="1"/>
</dbReference>
<dbReference type="Proteomes" id="UP000077786">
    <property type="component" value="Unassembled WGS sequence"/>
</dbReference>
<name>A0A1B6VNY5_9PROT</name>
<evidence type="ECO:0000256" key="1">
    <source>
        <dbReference type="ARBA" id="ARBA00008007"/>
    </source>
</evidence>